<comment type="caution">
    <text evidence="1">The sequence shown here is derived from an EMBL/GenBank/DDBJ whole genome shotgun (WGS) entry which is preliminary data.</text>
</comment>
<organism evidence="1 2">
    <name type="scientific">Biomphalaria pfeifferi</name>
    <name type="common">Bloodfluke planorb</name>
    <name type="synonym">Freshwater snail</name>
    <dbReference type="NCBI Taxonomy" id="112525"/>
    <lineage>
        <taxon>Eukaryota</taxon>
        <taxon>Metazoa</taxon>
        <taxon>Spiralia</taxon>
        <taxon>Lophotrochozoa</taxon>
        <taxon>Mollusca</taxon>
        <taxon>Gastropoda</taxon>
        <taxon>Heterobranchia</taxon>
        <taxon>Euthyneura</taxon>
        <taxon>Panpulmonata</taxon>
        <taxon>Hygrophila</taxon>
        <taxon>Lymnaeoidea</taxon>
        <taxon>Planorbidae</taxon>
        <taxon>Biomphalaria</taxon>
    </lineage>
</organism>
<dbReference type="AlphaFoldDB" id="A0AAD8BT51"/>
<dbReference type="Proteomes" id="UP001233172">
    <property type="component" value="Unassembled WGS sequence"/>
</dbReference>
<reference evidence="1" key="1">
    <citation type="journal article" date="2023" name="PLoS Negl. Trop. Dis.">
        <title>A genome sequence for Biomphalaria pfeifferi, the major vector snail for the human-infecting parasite Schistosoma mansoni.</title>
        <authorList>
            <person name="Bu L."/>
            <person name="Lu L."/>
            <person name="Laidemitt M.R."/>
            <person name="Zhang S.M."/>
            <person name="Mutuku M."/>
            <person name="Mkoji G."/>
            <person name="Steinauer M."/>
            <person name="Loker E.S."/>
        </authorList>
    </citation>
    <scope>NUCLEOTIDE SEQUENCE</scope>
    <source>
        <strain evidence="1">KasaAsao</strain>
    </source>
</reference>
<accession>A0AAD8BT51</accession>
<keyword evidence="2" id="KW-1185">Reference proteome</keyword>
<sequence length="329" mass="38103">MIGEERHNSVSLPDNPTRRSLRLFFRSCPEVGSLCPVTTPPCRRVFIRGSLQRKAILHRCQRILDTDDIISRFLSALELGSNREPEDGVIFGLYLSDSQDVTIPLKSDLKGTNLSDAFHKYFSNNNADSDLDISSQIKYVEFIYRHLIDPQHNLVDYSDFTVELFLMKRLFYLLQKLIGWGTVKFIFILRQFGRSSIYLMISNGIVKLHTNVTYTTYSSTVICIQLSIHQDIPYTYENQAFNIGTDIFIILDIALQHCPLKLNQKRVLRIGSTHAYGYVYVETHTYSLLINDMSIDPYIQMVLSPLDYFLEEVYLEIFDIRLIPKPLTF</sequence>
<evidence type="ECO:0000313" key="1">
    <source>
        <dbReference type="EMBL" id="KAK0059334.1"/>
    </source>
</evidence>
<name>A0AAD8BT51_BIOPF</name>
<dbReference type="EMBL" id="JASAOG010000042">
    <property type="protein sequence ID" value="KAK0059334.1"/>
    <property type="molecule type" value="Genomic_DNA"/>
</dbReference>
<gene>
    <name evidence="1" type="ORF">Bpfe_011103</name>
</gene>
<evidence type="ECO:0000313" key="2">
    <source>
        <dbReference type="Proteomes" id="UP001233172"/>
    </source>
</evidence>
<proteinExistence type="predicted"/>
<reference evidence="1" key="2">
    <citation type="submission" date="2023-04" db="EMBL/GenBank/DDBJ databases">
        <authorList>
            <person name="Bu L."/>
            <person name="Lu L."/>
            <person name="Laidemitt M.R."/>
            <person name="Zhang S.M."/>
            <person name="Mutuku M."/>
            <person name="Mkoji G."/>
            <person name="Steinauer M."/>
            <person name="Loker E.S."/>
        </authorList>
    </citation>
    <scope>NUCLEOTIDE SEQUENCE</scope>
    <source>
        <strain evidence="1">KasaAsao</strain>
        <tissue evidence="1">Whole Snail</tissue>
    </source>
</reference>
<protein>
    <submittedName>
        <fullName evidence="1">Uncharacterized protein</fullName>
    </submittedName>
</protein>